<dbReference type="RefSeq" id="WP_344984623.1">
    <property type="nucleotide sequence ID" value="NZ_BAAAXV010000001.1"/>
</dbReference>
<evidence type="ECO:0000313" key="2">
    <source>
        <dbReference type="EMBL" id="MFB9629329.1"/>
    </source>
</evidence>
<feature type="domain" description="Xylose isomerase-like TIM barrel" evidence="1">
    <location>
        <begin position="29"/>
        <end position="278"/>
    </location>
</feature>
<keyword evidence="2" id="KW-0413">Isomerase</keyword>
<dbReference type="Pfam" id="PF01261">
    <property type="entry name" value="AP_endonuc_2"/>
    <property type="match status" value="1"/>
</dbReference>
<evidence type="ECO:0000259" key="1">
    <source>
        <dbReference type="Pfam" id="PF01261"/>
    </source>
</evidence>
<dbReference type="Proteomes" id="UP001589532">
    <property type="component" value="Unassembled WGS sequence"/>
</dbReference>
<reference evidence="2 3" key="1">
    <citation type="submission" date="2024-09" db="EMBL/GenBank/DDBJ databases">
        <authorList>
            <person name="Sun Q."/>
            <person name="Mori K."/>
        </authorList>
    </citation>
    <scope>NUCLEOTIDE SEQUENCE [LARGE SCALE GENOMIC DNA]</scope>
    <source>
        <strain evidence="2 3">JCM 3143</strain>
    </source>
</reference>
<protein>
    <submittedName>
        <fullName evidence="2">Sugar phosphate isomerase/epimerase family protein</fullName>
    </submittedName>
</protein>
<dbReference type="SUPFAM" id="SSF51658">
    <property type="entry name" value="Xylose isomerase-like"/>
    <property type="match status" value="1"/>
</dbReference>
<evidence type="ECO:0000313" key="3">
    <source>
        <dbReference type="Proteomes" id="UP001589532"/>
    </source>
</evidence>
<gene>
    <name evidence="2" type="ORF">ACFFSA_40175</name>
</gene>
<dbReference type="PANTHER" id="PTHR12110:SF52">
    <property type="entry name" value="XYLOSE ISOMERASE"/>
    <property type="match status" value="1"/>
</dbReference>
<name>A0ABV5SCP3_9ACTN</name>
<keyword evidence="3" id="KW-1185">Reference proteome</keyword>
<sequence length="297" mass="31792">MALVPAGDIVKWAYCTNGFAGHRLPEALAVLADLGYTGAAITLDHGHLDPHSPGLAAEVSRIAGLLERLGLAAVVETGGQYTLDPLRNHHPTLISDDAERRVEFLITAMRVAADLGAPVVHLWSGVRPDGMPEAEAYTRLAGQCARLLDQADQLGVTLGFETEPGMLVADLDGFERLRAILGAHPRFGLTLDIGHCYCVEREDLESCVRRALPYTVHVQIEDMRRGVHEHLEFGEGEIDFAPVLAALHGYPGLVAVELSAHSHAAPQVARRSIDFLRRAHDGAGTGVAGTGRPPGRG</sequence>
<dbReference type="InterPro" id="IPR036237">
    <property type="entry name" value="Xyl_isomerase-like_sf"/>
</dbReference>
<comment type="caution">
    <text evidence="2">The sequence shown here is derived from an EMBL/GenBank/DDBJ whole genome shotgun (WGS) entry which is preliminary data.</text>
</comment>
<dbReference type="EMBL" id="JBHMBW010000055">
    <property type="protein sequence ID" value="MFB9629329.1"/>
    <property type="molecule type" value="Genomic_DNA"/>
</dbReference>
<dbReference type="InterPro" id="IPR013022">
    <property type="entry name" value="Xyl_isomerase-like_TIM-brl"/>
</dbReference>
<organism evidence="2 3">
    <name type="scientific">Nonomuraea helvata</name>
    <dbReference type="NCBI Taxonomy" id="37484"/>
    <lineage>
        <taxon>Bacteria</taxon>
        <taxon>Bacillati</taxon>
        <taxon>Actinomycetota</taxon>
        <taxon>Actinomycetes</taxon>
        <taxon>Streptosporangiales</taxon>
        <taxon>Streptosporangiaceae</taxon>
        <taxon>Nonomuraea</taxon>
    </lineage>
</organism>
<dbReference type="Gene3D" id="3.20.20.150">
    <property type="entry name" value="Divalent-metal-dependent TIM barrel enzymes"/>
    <property type="match status" value="1"/>
</dbReference>
<dbReference type="GO" id="GO:0016853">
    <property type="term" value="F:isomerase activity"/>
    <property type="evidence" value="ECO:0007669"/>
    <property type="project" value="UniProtKB-KW"/>
</dbReference>
<dbReference type="PANTHER" id="PTHR12110">
    <property type="entry name" value="HYDROXYPYRUVATE ISOMERASE"/>
    <property type="match status" value="1"/>
</dbReference>
<accession>A0ABV5SCP3</accession>
<proteinExistence type="predicted"/>
<dbReference type="InterPro" id="IPR050312">
    <property type="entry name" value="IolE/XylAMocC-like"/>
</dbReference>